<evidence type="ECO:0000256" key="1">
    <source>
        <dbReference type="SAM" id="MobiDB-lite"/>
    </source>
</evidence>
<protein>
    <submittedName>
        <fullName evidence="2">Uncharacterized protein</fullName>
    </submittedName>
</protein>
<dbReference type="InParanoid" id="A0A5J5EI97"/>
<evidence type="ECO:0000313" key="2">
    <source>
        <dbReference type="EMBL" id="KAA8894656.1"/>
    </source>
</evidence>
<feature type="region of interest" description="Disordered" evidence="1">
    <location>
        <begin position="170"/>
        <end position="229"/>
    </location>
</feature>
<accession>A0A5J5EI97</accession>
<reference evidence="2 3" key="1">
    <citation type="submission" date="2019-09" db="EMBL/GenBank/DDBJ databases">
        <title>Draft genome of the ectomycorrhizal ascomycete Sphaerosporella brunnea.</title>
        <authorList>
            <consortium name="DOE Joint Genome Institute"/>
            <person name="Benucci G.M."/>
            <person name="Marozzi G."/>
            <person name="Antonielli L."/>
            <person name="Sanchez S."/>
            <person name="Marco P."/>
            <person name="Wang X."/>
            <person name="Falini L.B."/>
            <person name="Barry K."/>
            <person name="Haridas S."/>
            <person name="Lipzen A."/>
            <person name="Labutti K."/>
            <person name="Grigoriev I.V."/>
            <person name="Murat C."/>
            <person name="Martin F."/>
            <person name="Albertini E."/>
            <person name="Donnini D."/>
            <person name="Bonito G."/>
        </authorList>
    </citation>
    <scope>NUCLEOTIDE SEQUENCE [LARGE SCALE GENOMIC DNA]</scope>
    <source>
        <strain evidence="2 3">Sb_GMNB300</strain>
    </source>
</reference>
<evidence type="ECO:0000313" key="3">
    <source>
        <dbReference type="Proteomes" id="UP000326924"/>
    </source>
</evidence>
<keyword evidence="3" id="KW-1185">Reference proteome</keyword>
<feature type="compositionally biased region" description="Polar residues" evidence="1">
    <location>
        <begin position="144"/>
        <end position="156"/>
    </location>
</feature>
<comment type="caution">
    <text evidence="2">The sequence shown here is derived from an EMBL/GenBank/DDBJ whole genome shotgun (WGS) entry which is preliminary data.</text>
</comment>
<organism evidence="2 3">
    <name type="scientific">Sphaerosporella brunnea</name>
    <dbReference type="NCBI Taxonomy" id="1250544"/>
    <lineage>
        <taxon>Eukaryota</taxon>
        <taxon>Fungi</taxon>
        <taxon>Dikarya</taxon>
        <taxon>Ascomycota</taxon>
        <taxon>Pezizomycotina</taxon>
        <taxon>Pezizomycetes</taxon>
        <taxon>Pezizales</taxon>
        <taxon>Pyronemataceae</taxon>
        <taxon>Sphaerosporella</taxon>
    </lineage>
</organism>
<feature type="compositionally biased region" description="Low complexity" evidence="1">
    <location>
        <begin position="170"/>
        <end position="220"/>
    </location>
</feature>
<proteinExistence type="predicted"/>
<dbReference type="Proteomes" id="UP000326924">
    <property type="component" value="Unassembled WGS sequence"/>
</dbReference>
<gene>
    <name evidence="2" type="ORF">FN846DRAFT_399713</name>
</gene>
<feature type="region of interest" description="Disordered" evidence="1">
    <location>
        <begin position="130"/>
        <end position="158"/>
    </location>
</feature>
<sequence>MPLYAECRSGCFARYFPQVMQGSRTLSIHKREEHFPGLPTRSELKLGGNAYPVDEIVCKVSCRAQGADSILSGSDEMEKCVNNCQKSPNTHQQELQMSLDCNKQCSDNGKPSKPCFLSCLRQHATSRAPGLKFTEDTSSSSSSNPKQPTATSTVPSGTFIGTATASALTLSGSATPSQSSKKASSKTNKSMAADVPEESIVSSEVPSATISEVSASSSSAPKGKTTGNSLKNAATGQSYFESSQFWIHAAGTIVIAMFVGLQIV</sequence>
<dbReference type="EMBL" id="VXIS01000321">
    <property type="protein sequence ID" value="KAA8894656.1"/>
    <property type="molecule type" value="Genomic_DNA"/>
</dbReference>
<dbReference type="AlphaFoldDB" id="A0A5J5EI97"/>
<name>A0A5J5EI97_9PEZI</name>
<dbReference type="OrthoDB" id="5428622at2759"/>